<dbReference type="Pfam" id="PF00155">
    <property type="entry name" value="Aminotran_1_2"/>
    <property type="match status" value="1"/>
</dbReference>
<dbReference type="GO" id="GO:0042802">
    <property type="term" value="F:identical protein binding"/>
    <property type="evidence" value="ECO:0007669"/>
    <property type="project" value="TreeGrafter"/>
</dbReference>
<dbReference type="OrthoDB" id="9766445at2"/>
<dbReference type="GO" id="GO:0033585">
    <property type="term" value="P:L-phenylalanine biosynthetic process from chorismate via phenylpyruvate"/>
    <property type="evidence" value="ECO:0007669"/>
    <property type="project" value="TreeGrafter"/>
</dbReference>
<reference evidence="8" key="1">
    <citation type="submission" date="2016-01" db="EMBL/GenBank/DDBJ databases">
        <authorList>
            <person name="Peeters C."/>
        </authorList>
    </citation>
    <scope>NUCLEOTIDE SEQUENCE [LARGE SCALE GENOMIC DNA]</scope>
    <source>
        <strain evidence="8">LMG 29323</strain>
    </source>
</reference>
<comment type="subunit">
    <text evidence="3">Homodimer.</text>
</comment>
<sequence length="401" mass="44046">MFEHIETYPGDPILSLNEDFAKDPRRNKVNLSIGIYFDDAGRLPVMRAVREAEASLLEQPAAKPYLPMSGLAAYRDAVQSLVFGDHSVARAEGRIATVQTLGGSGALKVGADFIKRYFPGSEVWVSDPTWDNHRFIFERAGFTVGTYPYYDEATGGLKFDAMLSAIRDLPAKSVVLLHACCHNPTGVDLNDAQWMELIDLIKRRDLLPFVDMAYQGFGAGLDADAFAIRELVRQNVPAFVANSFSKNFSLYGERCGALSVICESAEAAARVLGQMTSAVRANYSNPPTHGAKIVTRVLTTPALRQSWEEELASMCTRIARMRGEIHARLRGNVPDAMLARYLEQRGMFTFTGLSAGQVDVLRERHGIYLIRSGRMCIAALNDRNVGVTAGAIGEVLAMETV</sequence>
<proteinExistence type="inferred from homology"/>
<evidence type="ECO:0000313" key="9">
    <source>
        <dbReference type="Proteomes" id="UP000054911"/>
    </source>
</evidence>
<comment type="caution">
    <text evidence="8">The sequence shown here is derived from an EMBL/GenBank/DDBJ whole genome shotgun (WGS) entry which is preliminary data.</text>
</comment>
<dbReference type="PANTHER" id="PTHR11879">
    <property type="entry name" value="ASPARTATE AMINOTRANSFERASE"/>
    <property type="match status" value="1"/>
</dbReference>
<feature type="domain" description="Aminotransferase class I/classII large" evidence="7">
    <location>
        <begin position="27"/>
        <end position="391"/>
    </location>
</feature>
<organism evidence="8 9">
    <name type="scientific">Caballeronia pedi</name>
    <dbReference type="NCBI Taxonomy" id="1777141"/>
    <lineage>
        <taxon>Bacteria</taxon>
        <taxon>Pseudomonadati</taxon>
        <taxon>Pseudomonadota</taxon>
        <taxon>Betaproteobacteria</taxon>
        <taxon>Burkholderiales</taxon>
        <taxon>Burkholderiaceae</taxon>
        <taxon>Caballeronia</taxon>
    </lineage>
</organism>
<dbReference type="InterPro" id="IPR004839">
    <property type="entry name" value="Aminotransferase_I/II_large"/>
</dbReference>
<keyword evidence="9" id="KW-1185">Reference proteome</keyword>
<dbReference type="InterPro" id="IPR015422">
    <property type="entry name" value="PyrdxlP-dep_Trfase_small"/>
</dbReference>
<dbReference type="InterPro" id="IPR015421">
    <property type="entry name" value="PyrdxlP-dep_Trfase_major"/>
</dbReference>
<comment type="similarity">
    <text evidence="2">Belongs to the class-I pyridoxal-phosphate-dependent aminotransferase family.</text>
</comment>
<dbReference type="SUPFAM" id="SSF53383">
    <property type="entry name" value="PLP-dependent transferases"/>
    <property type="match status" value="1"/>
</dbReference>
<evidence type="ECO:0000313" key="8">
    <source>
        <dbReference type="EMBL" id="SAK44736.1"/>
    </source>
</evidence>
<keyword evidence="5" id="KW-0808">Transferase</keyword>
<dbReference type="InterPro" id="IPR015424">
    <property type="entry name" value="PyrdxlP-dep_Trfase"/>
</dbReference>
<dbReference type="GO" id="GO:0030170">
    <property type="term" value="F:pyridoxal phosphate binding"/>
    <property type="evidence" value="ECO:0007669"/>
    <property type="project" value="InterPro"/>
</dbReference>
<dbReference type="AlphaFoldDB" id="A0A157ZGX5"/>
<protein>
    <submittedName>
        <fullName evidence="8">Aromatic amino acid aminotransferase</fullName>
    </submittedName>
</protein>
<dbReference type="PRINTS" id="PR00799">
    <property type="entry name" value="TRANSAMINASE"/>
</dbReference>
<name>A0A157ZGX5_9BURK</name>
<dbReference type="GO" id="GO:0004838">
    <property type="term" value="F:L-tyrosine-2-oxoglutarate transaminase activity"/>
    <property type="evidence" value="ECO:0007669"/>
    <property type="project" value="TreeGrafter"/>
</dbReference>
<dbReference type="Gene3D" id="3.40.640.10">
    <property type="entry name" value="Type I PLP-dependent aspartate aminotransferase-like (Major domain)"/>
    <property type="match status" value="1"/>
</dbReference>
<evidence type="ECO:0000256" key="4">
    <source>
        <dbReference type="ARBA" id="ARBA00022576"/>
    </source>
</evidence>
<dbReference type="RefSeq" id="WP_061173328.1">
    <property type="nucleotide sequence ID" value="NZ_FCOE02000002.1"/>
</dbReference>
<dbReference type="InterPro" id="IPR000796">
    <property type="entry name" value="Asp_trans"/>
</dbReference>
<evidence type="ECO:0000256" key="6">
    <source>
        <dbReference type="ARBA" id="ARBA00022898"/>
    </source>
</evidence>
<evidence type="ECO:0000256" key="3">
    <source>
        <dbReference type="ARBA" id="ARBA00011738"/>
    </source>
</evidence>
<dbReference type="NCBIfam" id="NF006719">
    <property type="entry name" value="PRK09257.1"/>
    <property type="match status" value="1"/>
</dbReference>
<dbReference type="GO" id="GO:0005829">
    <property type="term" value="C:cytosol"/>
    <property type="evidence" value="ECO:0007669"/>
    <property type="project" value="TreeGrafter"/>
</dbReference>
<evidence type="ECO:0000256" key="5">
    <source>
        <dbReference type="ARBA" id="ARBA00022679"/>
    </source>
</evidence>
<dbReference type="STRING" id="1777141.AWB80_00796"/>
<dbReference type="Proteomes" id="UP000054911">
    <property type="component" value="Unassembled WGS sequence"/>
</dbReference>
<dbReference type="Gene3D" id="3.90.1150.10">
    <property type="entry name" value="Aspartate Aminotransferase, domain 1"/>
    <property type="match status" value="1"/>
</dbReference>
<comment type="cofactor">
    <cofactor evidence="1">
        <name>pyridoxal 5'-phosphate</name>
        <dbReference type="ChEBI" id="CHEBI:597326"/>
    </cofactor>
</comment>
<dbReference type="CDD" id="cd00609">
    <property type="entry name" value="AAT_like"/>
    <property type="match status" value="1"/>
</dbReference>
<dbReference type="PANTHER" id="PTHR11879:SF37">
    <property type="entry name" value="AROMATIC-AMINO-ACID AMINOTRANSFERASE"/>
    <property type="match status" value="1"/>
</dbReference>
<dbReference type="FunFam" id="3.40.640.10:FF:000015">
    <property type="entry name" value="Aspartate aminotransferase"/>
    <property type="match status" value="1"/>
</dbReference>
<evidence type="ECO:0000256" key="1">
    <source>
        <dbReference type="ARBA" id="ARBA00001933"/>
    </source>
</evidence>
<keyword evidence="4 8" id="KW-0032">Aminotransferase</keyword>
<dbReference type="EMBL" id="FCOE02000002">
    <property type="protein sequence ID" value="SAK44736.1"/>
    <property type="molecule type" value="Genomic_DNA"/>
</dbReference>
<gene>
    <name evidence="8" type="ORF">AWB80_00796</name>
</gene>
<accession>A0A157ZGX5</accession>
<keyword evidence="6" id="KW-0663">Pyridoxal phosphate</keyword>
<evidence type="ECO:0000259" key="7">
    <source>
        <dbReference type="Pfam" id="PF00155"/>
    </source>
</evidence>
<evidence type="ECO:0000256" key="2">
    <source>
        <dbReference type="ARBA" id="ARBA00007441"/>
    </source>
</evidence>